<comment type="caution">
    <text evidence="1">The sequence shown here is derived from an EMBL/GenBank/DDBJ whole genome shotgun (WGS) entry which is preliminary data.</text>
</comment>
<dbReference type="Proteomes" id="UP000798662">
    <property type="component" value="Chromosome 2"/>
</dbReference>
<organism evidence="1 2">
    <name type="scientific">Pyropia yezoensis</name>
    <name type="common">Susabi-nori</name>
    <name type="synonym">Porphyra yezoensis</name>
    <dbReference type="NCBI Taxonomy" id="2788"/>
    <lineage>
        <taxon>Eukaryota</taxon>
        <taxon>Rhodophyta</taxon>
        <taxon>Bangiophyceae</taxon>
        <taxon>Bangiales</taxon>
        <taxon>Bangiaceae</taxon>
        <taxon>Pyropia</taxon>
    </lineage>
</organism>
<proteinExistence type="predicted"/>
<name>A0ACC3C6D9_PYRYE</name>
<evidence type="ECO:0000313" key="1">
    <source>
        <dbReference type="EMBL" id="KAK1865785.1"/>
    </source>
</evidence>
<sequence>MPKLTPLQEEHHVLEFLTRTNRPQSVTNIVDALQAVPLKKAAVDRATAALVARGAVTLKEYGKAKVFIANQAAIALPSAEEQAELDRRLGELEEAATSSAAAVASATASVGDLSATLSDDAAVARAAAVAAERADLEGRVRAFGGGVVLSEDARAELERVYAQAMDAWRQRKRVVTEAVSLMAEGAGKKPAEMYEKIGIETDEEAGVDIKGMPPCQKPARGGRKRRRGT</sequence>
<reference evidence="1" key="1">
    <citation type="submission" date="2019-11" db="EMBL/GenBank/DDBJ databases">
        <title>Nori genome reveals adaptations in red seaweeds to the harsh intertidal environment.</title>
        <authorList>
            <person name="Wang D."/>
            <person name="Mao Y."/>
        </authorList>
    </citation>
    <scope>NUCLEOTIDE SEQUENCE</scope>
    <source>
        <tissue evidence="1">Gametophyte</tissue>
    </source>
</reference>
<gene>
    <name evidence="1" type="ORF">I4F81_008308</name>
</gene>
<evidence type="ECO:0000313" key="2">
    <source>
        <dbReference type="Proteomes" id="UP000798662"/>
    </source>
</evidence>
<protein>
    <submittedName>
        <fullName evidence="1">Uncharacterized protein</fullName>
    </submittedName>
</protein>
<dbReference type="EMBL" id="CM020619">
    <property type="protein sequence ID" value="KAK1865785.1"/>
    <property type="molecule type" value="Genomic_DNA"/>
</dbReference>
<accession>A0ACC3C6D9</accession>
<keyword evidence="2" id="KW-1185">Reference proteome</keyword>